<dbReference type="EMBL" id="CAJJDM010000006">
    <property type="protein sequence ID" value="CAD8045150.1"/>
    <property type="molecule type" value="Genomic_DNA"/>
</dbReference>
<evidence type="ECO:0000313" key="1">
    <source>
        <dbReference type="EMBL" id="CAD8045150.1"/>
    </source>
</evidence>
<gene>
    <name evidence="1" type="ORF">PPRIM_AZ9-3.1.T0090176</name>
</gene>
<proteinExistence type="predicted"/>
<reference evidence="1" key="1">
    <citation type="submission" date="2021-01" db="EMBL/GenBank/DDBJ databases">
        <authorList>
            <consortium name="Genoscope - CEA"/>
            <person name="William W."/>
        </authorList>
    </citation>
    <scope>NUCLEOTIDE SEQUENCE</scope>
</reference>
<sequence>MLTQIEDKISTILNVGFKEQLAKFKNQSFRKRQSFKETELRRKSTDYWLASDKEKRLDLFMPIDQHQQLNNKLLLRCNTKTLLVKRTKGLIRNEVKSKSFQSINNTVQNKIFYMKKSAQHLDKQTDFETPSKRINGFENMIKSKNYEIYIRGRTNCMIRNYINEIFNCEQKPDINNISKRIQTLPNTQIKKQKNQLDRNEQILRTYNSKQNDTVLKSLRF</sequence>
<name>A0A8S1JWZ1_PARPR</name>
<protein>
    <submittedName>
        <fullName evidence="1">Uncharacterized protein</fullName>
    </submittedName>
</protein>
<comment type="caution">
    <text evidence="1">The sequence shown here is derived from an EMBL/GenBank/DDBJ whole genome shotgun (WGS) entry which is preliminary data.</text>
</comment>
<dbReference type="OMA" id="NGFENMI"/>
<organism evidence="1 2">
    <name type="scientific">Paramecium primaurelia</name>
    <dbReference type="NCBI Taxonomy" id="5886"/>
    <lineage>
        <taxon>Eukaryota</taxon>
        <taxon>Sar</taxon>
        <taxon>Alveolata</taxon>
        <taxon>Ciliophora</taxon>
        <taxon>Intramacronucleata</taxon>
        <taxon>Oligohymenophorea</taxon>
        <taxon>Peniculida</taxon>
        <taxon>Parameciidae</taxon>
        <taxon>Paramecium</taxon>
    </lineage>
</organism>
<dbReference type="AlphaFoldDB" id="A0A8S1JWZ1"/>
<dbReference type="Proteomes" id="UP000688137">
    <property type="component" value="Unassembled WGS sequence"/>
</dbReference>
<keyword evidence="2" id="KW-1185">Reference proteome</keyword>
<accession>A0A8S1JWZ1</accession>
<evidence type="ECO:0000313" key="2">
    <source>
        <dbReference type="Proteomes" id="UP000688137"/>
    </source>
</evidence>